<evidence type="ECO:0000256" key="1">
    <source>
        <dbReference type="SAM" id="MobiDB-lite"/>
    </source>
</evidence>
<dbReference type="EMBL" id="HACM01001386">
    <property type="protein sequence ID" value="CRZ01828.1"/>
    <property type="molecule type" value="Transcribed_RNA"/>
</dbReference>
<name>A0A0H5QIL7_9EUKA</name>
<organism evidence="2">
    <name type="scientific">Spongospora subterranea</name>
    <dbReference type="NCBI Taxonomy" id="70186"/>
    <lineage>
        <taxon>Eukaryota</taxon>
        <taxon>Sar</taxon>
        <taxon>Rhizaria</taxon>
        <taxon>Endomyxa</taxon>
        <taxon>Phytomyxea</taxon>
        <taxon>Plasmodiophorida</taxon>
        <taxon>Plasmodiophoridae</taxon>
        <taxon>Spongospora</taxon>
    </lineage>
</organism>
<protein>
    <submittedName>
        <fullName evidence="2">Uncharacterized protein</fullName>
    </submittedName>
</protein>
<reference evidence="2" key="1">
    <citation type="submission" date="2015-04" db="EMBL/GenBank/DDBJ databases">
        <title>The genome sequence of the plant pathogenic Rhizarian Plasmodiophora brassicae reveals insights in its biotrophic life cycle and the origin of chitin synthesis.</title>
        <authorList>
            <person name="Schwelm A."/>
            <person name="Fogelqvist J."/>
            <person name="Knaust A."/>
            <person name="Julke S."/>
            <person name="Lilja T."/>
            <person name="Dhandapani V."/>
            <person name="Bonilla-Rosso G."/>
            <person name="Karlsson M."/>
            <person name="Shevchenko A."/>
            <person name="Choi S.R."/>
            <person name="Kim H.G."/>
            <person name="Park J.Y."/>
            <person name="Lim Y.P."/>
            <person name="Ludwig-Muller J."/>
            <person name="Dixelius C."/>
        </authorList>
    </citation>
    <scope>NUCLEOTIDE SEQUENCE</scope>
    <source>
        <tissue evidence="2">Potato root galls</tissue>
    </source>
</reference>
<proteinExistence type="predicted"/>
<accession>A0A0H5QIL7</accession>
<feature type="compositionally biased region" description="Polar residues" evidence="1">
    <location>
        <begin position="9"/>
        <end position="26"/>
    </location>
</feature>
<feature type="region of interest" description="Disordered" evidence="1">
    <location>
        <begin position="1"/>
        <end position="26"/>
    </location>
</feature>
<evidence type="ECO:0000313" key="2">
    <source>
        <dbReference type="EMBL" id="CRZ01828.1"/>
    </source>
</evidence>
<dbReference type="EMBL" id="HACM01001384">
    <property type="protein sequence ID" value="CRZ01826.1"/>
    <property type="molecule type" value="Transcribed_RNA"/>
</dbReference>
<sequence>EGGLGVLTQGGNSNPTSPYQDHQSAPATMKSFEEWFGPESRRIFAPFWPCSNCTCRANWRQSISSATTASAVVHAEPRVCLPDAFNGCAESVRGFINQVMIVILQQPQTYAQMKS</sequence>
<dbReference type="AlphaFoldDB" id="A0A0H5QIL7"/>
<feature type="non-terminal residue" evidence="2">
    <location>
        <position position="1"/>
    </location>
</feature>